<comment type="caution">
    <text evidence="2">The sequence shown here is derived from an EMBL/GenBank/DDBJ whole genome shotgun (WGS) entry which is preliminary data.</text>
</comment>
<evidence type="ECO:0000313" key="2">
    <source>
        <dbReference type="EMBL" id="KRX34559.1"/>
    </source>
</evidence>
<feature type="compositionally biased region" description="Low complexity" evidence="1">
    <location>
        <begin position="38"/>
        <end position="58"/>
    </location>
</feature>
<evidence type="ECO:0000313" key="3">
    <source>
        <dbReference type="Proteomes" id="UP000055048"/>
    </source>
</evidence>
<proteinExistence type="predicted"/>
<dbReference type="Proteomes" id="UP000055048">
    <property type="component" value="Unassembled WGS sequence"/>
</dbReference>
<gene>
    <name evidence="2" type="ORF">T05_6540</name>
</gene>
<accession>A0A0V0T694</accession>
<dbReference type="AlphaFoldDB" id="A0A0V0T694"/>
<protein>
    <submittedName>
        <fullName evidence="2">Uncharacterized protein</fullName>
    </submittedName>
</protein>
<name>A0A0V0T694_9BILA</name>
<feature type="region of interest" description="Disordered" evidence="1">
    <location>
        <begin position="38"/>
        <end position="61"/>
    </location>
</feature>
<sequence>MSCFSRLVILAERCTYNSKTNIANNATRFYFVKRNSIGSNNLSSGSSDRQVSERSSSSNPHYFNVCVEYQPFPFN</sequence>
<organism evidence="2 3">
    <name type="scientific">Trichinella murrelli</name>
    <dbReference type="NCBI Taxonomy" id="144512"/>
    <lineage>
        <taxon>Eukaryota</taxon>
        <taxon>Metazoa</taxon>
        <taxon>Ecdysozoa</taxon>
        <taxon>Nematoda</taxon>
        <taxon>Enoplea</taxon>
        <taxon>Dorylaimia</taxon>
        <taxon>Trichinellida</taxon>
        <taxon>Trichinellidae</taxon>
        <taxon>Trichinella</taxon>
    </lineage>
</organism>
<dbReference type="EMBL" id="JYDJ01000550">
    <property type="protein sequence ID" value="KRX34559.1"/>
    <property type="molecule type" value="Genomic_DNA"/>
</dbReference>
<reference evidence="2 3" key="1">
    <citation type="submission" date="2015-01" db="EMBL/GenBank/DDBJ databases">
        <title>Evolution of Trichinella species and genotypes.</title>
        <authorList>
            <person name="Korhonen P.K."/>
            <person name="Edoardo P."/>
            <person name="Giuseppe L.R."/>
            <person name="Gasser R.B."/>
        </authorList>
    </citation>
    <scope>NUCLEOTIDE SEQUENCE [LARGE SCALE GENOMIC DNA]</scope>
    <source>
        <strain evidence="2">ISS417</strain>
    </source>
</reference>
<evidence type="ECO:0000256" key="1">
    <source>
        <dbReference type="SAM" id="MobiDB-lite"/>
    </source>
</evidence>
<keyword evidence="3" id="KW-1185">Reference proteome</keyword>